<evidence type="ECO:0000313" key="2">
    <source>
        <dbReference type="Proteomes" id="UP000265716"/>
    </source>
</evidence>
<feature type="non-terminal residue" evidence="1">
    <location>
        <position position="1"/>
    </location>
</feature>
<organism evidence="1 2">
    <name type="scientific">Aphanomyces astaci</name>
    <name type="common">Crayfish plague agent</name>
    <dbReference type="NCBI Taxonomy" id="112090"/>
    <lineage>
        <taxon>Eukaryota</taxon>
        <taxon>Sar</taxon>
        <taxon>Stramenopiles</taxon>
        <taxon>Oomycota</taxon>
        <taxon>Saprolegniomycetes</taxon>
        <taxon>Saprolegniales</taxon>
        <taxon>Verrucalvaceae</taxon>
        <taxon>Aphanomyces</taxon>
    </lineage>
</organism>
<dbReference type="VEuPathDB" id="FungiDB:H257_03073"/>
<dbReference type="Gene3D" id="2.60.40.1400">
    <property type="entry name" value="G protein-activated inward rectifier potassium channel 1"/>
    <property type="match status" value="1"/>
</dbReference>
<proteinExistence type="predicted"/>
<sequence>LDSTFAENVYARKMYFWDNFVMSKHFENAVAFTPDHVTIDYSKFDTLVDDDIPFHLHV</sequence>
<dbReference type="EMBL" id="QUTC01006172">
    <property type="protein sequence ID" value="RHY53583.1"/>
    <property type="molecule type" value="Genomic_DNA"/>
</dbReference>
<dbReference type="InterPro" id="IPR013518">
    <property type="entry name" value="K_chnl_inward-rec_Kir_cyto"/>
</dbReference>
<protein>
    <submittedName>
        <fullName evidence="1">Uncharacterized protein</fullName>
    </submittedName>
</protein>
<name>A0A397CX20_APHAT</name>
<accession>A0A397CX20</accession>
<reference evidence="1 2" key="1">
    <citation type="submission" date="2018-08" db="EMBL/GenBank/DDBJ databases">
        <title>Aphanomyces genome sequencing and annotation.</title>
        <authorList>
            <person name="Minardi D."/>
            <person name="Oidtmann B."/>
            <person name="Van Der Giezen M."/>
            <person name="Studholme D.J."/>
        </authorList>
    </citation>
    <scope>NUCLEOTIDE SEQUENCE [LARGE SCALE GENOMIC DNA]</scope>
    <source>
        <strain evidence="1 2">SA</strain>
    </source>
</reference>
<evidence type="ECO:0000313" key="1">
    <source>
        <dbReference type="EMBL" id="RHY53583.1"/>
    </source>
</evidence>
<dbReference type="Proteomes" id="UP000265716">
    <property type="component" value="Unassembled WGS sequence"/>
</dbReference>
<gene>
    <name evidence="1" type="ORF">DYB38_003678</name>
</gene>
<dbReference type="AlphaFoldDB" id="A0A397CX20"/>
<comment type="caution">
    <text evidence="1">The sequence shown here is derived from an EMBL/GenBank/DDBJ whole genome shotgun (WGS) entry which is preliminary data.</text>
</comment>
<dbReference type="InterPro" id="IPR014756">
    <property type="entry name" value="Ig_E-set"/>
</dbReference>
<dbReference type="SUPFAM" id="SSF81296">
    <property type="entry name" value="E set domains"/>
    <property type="match status" value="1"/>
</dbReference>